<dbReference type="AlphaFoldDB" id="A0A8J3AUB6"/>
<feature type="domain" description="Multidrug export protein EmrA/FarA alpha-helical hairpin" evidence="11">
    <location>
        <begin position="104"/>
        <end position="224"/>
    </location>
</feature>
<feature type="region of interest" description="Disordered" evidence="9">
    <location>
        <begin position="405"/>
        <end position="430"/>
    </location>
</feature>
<evidence type="ECO:0000259" key="11">
    <source>
        <dbReference type="Pfam" id="PF25885"/>
    </source>
</evidence>
<dbReference type="PANTHER" id="PTHR30386">
    <property type="entry name" value="MEMBRANE FUSION SUBUNIT OF EMRAB-TOLC MULTIDRUG EFFLUX PUMP"/>
    <property type="match status" value="1"/>
</dbReference>
<evidence type="ECO:0000256" key="7">
    <source>
        <dbReference type="ARBA" id="ARBA00022989"/>
    </source>
</evidence>
<keyword evidence="7 10" id="KW-1133">Transmembrane helix</keyword>
<evidence type="ECO:0000256" key="6">
    <source>
        <dbReference type="ARBA" id="ARBA00022692"/>
    </source>
</evidence>
<dbReference type="Gene3D" id="1.10.287.470">
    <property type="entry name" value="Helix hairpin bin"/>
    <property type="match status" value="1"/>
</dbReference>
<comment type="caution">
    <text evidence="12">The sequence shown here is derived from an EMBL/GenBank/DDBJ whole genome shotgun (WGS) entry which is preliminary data.</text>
</comment>
<dbReference type="GO" id="GO:0046677">
    <property type="term" value="P:response to antibiotic"/>
    <property type="evidence" value="ECO:0007669"/>
    <property type="project" value="UniProtKB-ARBA"/>
</dbReference>
<name>A0A8J3AUB6_9BURK</name>
<keyword evidence="8 10" id="KW-0472">Membrane</keyword>
<evidence type="ECO:0000256" key="1">
    <source>
        <dbReference type="ARBA" id="ARBA00004377"/>
    </source>
</evidence>
<feature type="compositionally biased region" description="Low complexity" evidence="9">
    <location>
        <begin position="405"/>
        <end position="424"/>
    </location>
</feature>
<dbReference type="RefSeq" id="WP_188419416.1">
    <property type="nucleotide sequence ID" value="NZ_BMDP01000001.1"/>
</dbReference>
<dbReference type="GO" id="GO:1990961">
    <property type="term" value="P:xenobiotic detoxification by transmembrane export across the plasma membrane"/>
    <property type="evidence" value="ECO:0007669"/>
    <property type="project" value="UniProtKB-ARBA"/>
</dbReference>
<evidence type="ECO:0000256" key="4">
    <source>
        <dbReference type="ARBA" id="ARBA00022475"/>
    </source>
</evidence>
<organism evidence="12 13">
    <name type="scientific">Oxalicibacterium solurbis</name>
    <dbReference type="NCBI Taxonomy" id="69280"/>
    <lineage>
        <taxon>Bacteria</taxon>
        <taxon>Pseudomonadati</taxon>
        <taxon>Pseudomonadota</taxon>
        <taxon>Betaproteobacteria</taxon>
        <taxon>Burkholderiales</taxon>
        <taxon>Oxalobacteraceae</taxon>
        <taxon>Oxalicibacterium</taxon>
    </lineage>
</organism>
<evidence type="ECO:0000256" key="2">
    <source>
        <dbReference type="ARBA" id="ARBA00009477"/>
    </source>
</evidence>
<feature type="region of interest" description="Disordered" evidence="9">
    <location>
        <begin position="1"/>
        <end position="25"/>
    </location>
</feature>
<evidence type="ECO:0000256" key="10">
    <source>
        <dbReference type="SAM" id="Phobius"/>
    </source>
</evidence>
<keyword evidence="3" id="KW-0813">Transport</keyword>
<sequence>MNTTNQEAQKVDSQSGNGSGSENGNGKRRRQLIIVTVVLALLAIAYGAWWFLYARHFEDTDDAYVAGNIVQVTPQVGGTVVAIHADDTELVQAGKPLVDLDRSDARVALEQAEAQLGQTVREVRKLFVDNATLNANIAQRSTEVERARADLTRRQQLAGTGAVSKEELEHARAALEAAESSLQATRKQLASNQALTDHTTVAQHPNVQAAAAQVQAAYLAYARTTLPAPITGYVAKRSVQVGQRVAPGTPLLAIVPLNSLWVDANFKEVQVAKMRIGQPVTLESDVYGGKVEYHGKVVGLSAGTGAAFALLPTQNASGNWIKVVQRIPVRIALDPKELQDKPLRVGLSMLVTVDVSHSEGTSLTSTEPVRSEPAYETAVFDNLGKEAEARVAQIIAANANGEAGASAASATNAAKPAPAAKSNETNQAAH</sequence>
<gene>
    <name evidence="12" type="primary">emrA</name>
    <name evidence="12" type="ORF">GCM10011430_05340</name>
</gene>
<keyword evidence="6 10" id="KW-0812">Transmembrane</keyword>
<reference evidence="12" key="2">
    <citation type="submission" date="2020-09" db="EMBL/GenBank/DDBJ databases">
        <authorList>
            <person name="Sun Q."/>
            <person name="Sedlacek I."/>
        </authorList>
    </citation>
    <scope>NUCLEOTIDE SEQUENCE</scope>
    <source>
        <strain evidence="12">CCM 7664</strain>
    </source>
</reference>
<evidence type="ECO:0000313" key="13">
    <source>
        <dbReference type="Proteomes" id="UP000627205"/>
    </source>
</evidence>
<keyword evidence="4" id="KW-1003">Cell membrane</keyword>
<evidence type="ECO:0000256" key="5">
    <source>
        <dbReference type="ARBA" id="ARBA00022519"/>
    </source>
</evidence>
<feature type="compositionally biased region" description="Polar residues" evidence="9">
    <location>
        <begin position="1"/>
        <end position="14"/>
    </location>
</feature>
<dbReference type="FunFam" id="2.40.30.170:FF:000003">
    <property type="entry name" value="Multidrug resistance protein A"/>
    <property type="match status" value="1"/>
</dbReference>
<dbReference type="InterPro" id="IPR050739">
    <property type="entry name" value="MFP"/>
</dbReference>
<keyword evidence="13" id="KW-1185">Reference proteome</keyword>
<dbReference type="EMBL" id="BMDP01000001">
    <property type="protein sequence ID" value="GGI53360.1"/>
    <property type="molecule type" value="Genomic_DNA"/>
</dbReference>
<keyword evidence="5" id="KW-0997">Cell inner membrane</keyword>
<dbReference type="Gene3D" id="2.40.50.100">
    <property type="match status" value="1"/>
</dbReference>
<proteinExistence type="inferred from homology"/>
<dbReference type="InterPro" id="IPR058633">
    <property type="entry name" value="EmrA/FarA_HH"/>
</dbReference>
<feature type="transmembrane region" description="Helical" evidence="10">
    <location>
        <begin position="32"/>
        <end position="52"/>
    </location>
</feature>
<reference evidence="12" key="1">
    <citation type="journal article" date="2014" name="Int. J. Syst. Evol. Microbiol.">
        <title>Complete genome sequence of Corynebacterium casei LMG S-19264T (=DSM 44701T), isolated from a smear-ripened cheese.</title>
        <authorList>
            <consortium name="US DOE Joint Genome Institute (JGI-PGF)"/>
            <person name="Walter F."/>
            <person name="Albersmeier A."/>
            <person name="Kalinowski J."/>
            <person name="Ruckert C."/>
        </authorList>
    </citation>
    <scope>NUCLEOTIDE SEQUENCE</scope>
    <source>
        <strain evidence="12">CCM 7664</strain>
    </source>
</reference>
<protein>
    <submittedName>
        <fullName evidence="12">Multidrug resistance protein A</fullName>
    </submittedName>
</protein>
<dbReference type="PANTHER" id="PTHR30386:SF19">
    <property type="entry name" value="MULTIDRUG EXPORT PROTEIN EMRA-RELATED"/>
    <property type="match status" value="1"/>
</dbReference>
<dbReference type="Proteomes" id="UP000627205">
    <property type="component" value="Unassembled WGS sequence"/>
</dbReference>
<dbReference type="Pfam" id="PF25885">
    <property type="entry name" value="HH_EMRA"/>
    <property type="match status" value="1"/>
</dbReference>
<comment type="subcellular location">
    <subcellularLocation>
        <location evidence="1">Cell inner membrane</location>
        <topology evidence="1">Single-pass membrane protein</topology>
    </subcellularLocation>
</comment>
<dbReference type="SUPFAM" id="SSF111369">
    <property type="entry name" value="HlyD-like secretion proteins"/>
    <property type="match status" value="3"/>
</dbReference>
<accession>A0A8J3AUB6</accession>
<dbReference type="GO" id="GO:0015721">
    <property type="term" value="P:bile acid and bile salt transport"/>
    <property type="evidence" value="ECO:0007669"/>
    <property type="project" value="UniProtKB-ARBA"/>
</dbReference>
<evidence type="ECO:0000313" key="12">
    <source>
        <dbReference type="EMBL" id="GGI53360.1"/>
    </source>
</evidence>
<dbReference type="Gene3D" id="2.40.30.170">
    <property type="match status" value="1"/>
</dbReference>
<evidence type="ECO:0000256" key="3">
    <source>
        <dbReference type="ARBA" id="ARBA00022448"/>
    </source>
</evidence>
<evidence type="ECO:0000256" key="9">
    <source>
        <dbReference type="SAM" id="MobiDB-lite"/>
    </source>
</evidence>
<evidence type="ECO:0000256" key="8">
    <source>
        <dbReference type="ARBA" id="ARBA00023136"/>
    </source>
</evidence>
<comment type="similarity">
    <text evidence="2">Belongs to the membrane fusion protein (MFP) (TC 8.A.1) family.</text>
</comment>
<dbReference type="GO" id="GO:0005886">
    <property type="term" value="C:plasma membrane"/>
    <property type="evidence" value="ECO:0007669"/>
    <property type="project" value="UniProtKB-SubCell"/>
</dbReference>